<keyword evidence="16" id="KW-0378">Hydrolase</keyword>
<dbReference type="EC" id="3.6.3.-" evidence="16"/>
<dbReference type="PROSITE" id="PS00211">
    <property type="entry name" value="ABC_TRANSPORTER_1"/>
    <property type="match status" value="1"/>
</dbReference>
<dbReference type="InterPro" id="IPR025857">
    <property type="entry name" value="MacB_PCD"/>
</dbReference>
<dbReference type="PANTHER" id="PTHR30572">
    <property type="entry name" value="MEMBRANE COMPONENT OF TRANSPORTER-RELATED"/>
    <property type="match status" value="1"/>
</dbReference>
<evidence type="ECO:0000256" key="7">
    <source>
        <dbReference type="ARBA" id="ARBA00022840"/>
    </source>
</evidence>
<keyword evidence="9 14" id="KW-0472">Membrane</keyword>
<dbReference type="InterPro" id="IPR003838">
    <property type="entry name" value="ABC3_permease_C"/>
</dbReference>
<feature type="transmembrane region" description="Helical" evidence="14">
    <location>
        <begin position="274"/>
        <end position="297"/>
    </location>
</feature>
<evidence type="ECO:0000256" key="5">
    <source>
        <dbReference type="ARBA" id="ARBA00022692"/>
    </source>
</evidence>
<dbReference type="InterPro" id="IPR003439">
    <property type="entry name" value="ABC_transporter-like_ATP-bd"/>
</dbReference>
<dbReference type="SMART" id="SM00382">
    <property type="entry name" value="AAA"/>
    <property type="match status" value="1"/>
</dbReference>
<keyword evidence="10" id="KW-0046">Antibiotic resistance</keyword>
<dbReference type="InterPro" id="IPR050250">
    <property type="entry name" value="Macrolide_Exporter_MacB"/>
</dbReference>
<keyword evidence="3" id="KW-1003">Cell membrane</keyword>
<comment type="caution">
    <text evidence="16">The sequence shown here is derived from an EMBL/GenBank/DDBJ whole genome shotgun (WGS) entry which is preliminary data.</text>
</comment>
<dbReference type="Gene3D" id="3.40.50.300">
    <property type="entry name" value="P-loop containing nucleotide triphosphate hydrolases"/>
    <property type="match status" value="1"/>
</dbReference>
<feature type="region of interest" description="Disordered" evidence="13">
    <location>
        <begin position="233"/>
        <end position="253"/>
    </location>
</feature>
<keyword evidence="2" id="KW-0813">Transport</keyword>
<dbReference type="SUPFAM" id="SSF52540">
    <property type="entry name" value="P-loop containing nucleoside triphosphate hydrolases"/>
    <property type="match status" value="1"/>
</dbReference>
<feature type="transmembrane region" description="Helical" evidence="14">
    <location>
        <begin position="578"/>
        <end position="603"/>
    </location>
</feature>
<keyword evidence="5 14" id="KW-0812">Transmembrane</keyword>
<evidence type="ECO:0000256" key="3">
    <source>
        <dbReference type="ARBA" id="ARBA00022475"/>
    </source>
</evidence>
<keyword evidence="17" id="KW-1185">Reference proteome</keyword>
<evidence type="ECO:0000256" key="1">
    <source>
        <dbReference type="ARBA" id="ARBA00004429"/>
    </source>
</evidence>
<dbReference type="Pfam" id="PF00005">
    <property type="entry name" value="ABC_tran"/>
    <property type="match status" value="1"/>
</dbReference>
<dbReference type="InterPro" id="IPR003593">
    <property type="entry name" value="AAA+_ATPase"/>
</dbReference>
<evidence type="ECO:0000256" key="12">
    <source>
        <dbReference type="ARBA" id="ARBA00038388"/>
    </source>
</evidence>
<dbReference type="InterPro" id="IPR027417">
    <property type="entry name" value="P-loop_NTPase"/>
</dbReference>
<name>A0ABQ0CBK1_9PROT</name>
<dbReference type="Proteomes" id="UP001628193">
    <property type="component" value="Unassembled WGS sequence"/>
</dbReference>
<reference evidence="16 17" key="2">
    <citation type="submission" date="2024-09" db="EMBL/GenBank/DDBJ databases">
        <title>Draft genome sequence of Candidatus Magnetaquicoccaceae bacterium FCR-1.</title>
        <authorList>
            <person name="Shimoshige H."/>
            <person name="Shimamura S."/>
            <person name="Taoka A."/>
            <person name="Kobayashi H."/>
            <person name="Maekawa T."/>
        </authorList>
    </citation>
    <scope>NUCLEOTIDE SEQUENCE [LARGE SCALE GENOMIC DNA]</scope>
    <source>
        <strain evidence="16 17">FCR-1</strain>
    </source>
</reference>
<feature type="domain" description="ABC transporter" evidence="15">
    <location>
        <begin position="12"/>
        <end position="250"/>
    </location>
</feature>
<keyword evidence="8 14" id="KW-1133">Transmembrane helix</keyword>
<evidence type="ECO:0000256" key="9">
    <source>
        <dbReference type="ARBA" id="ARBA00023136"/>
    </source>
</evidence>
<evidence type="ECO:0000256" key="8">
    <source>
        <dbReference type="ARBA" id="ARBA00022989"/>
    </source>
</evidence>
<reference evidence="16 17" key="1">
    <citation type="submission" date="2024-05" db="EMBL/GenBank/DDBJ databases">
        <authorList>
            <consortium name="Candidatus Magnetaquicoccaceae bacterium FCR-1 genome sequencing consortium"/>
            <person name="Shimoshige H."/>
            <person name="Shimamura S."/>
            <person name="Taoka A."/>
            <person name="Kobayashi H."/>
            <person name="Maekawa T."/>
        </authorList>
    </citation>
    <scope>NUCLEOTIDE SEQUENCE [LARGE SCALE GENOMIC DNA]</scope>
    <source>
        <strain evidence="16 17">FCR-1</strain>
    </source>
</reference>
<sequence length="652" mass="69533">MNASMTASQPIIRLERVDKSYISDDLTVEVLHEVSLAIWPGEFVAIMGQSGSGKSTLMNLIGCLDRPTNGRLLLNGQDISELDHDGLAALRRLVFGFIFQQYNLLPTASAEENVEMPAMYAGHAKNVRLTRARDLLATLGLGDRLHHRPSQLSGGQQQRVAIARALINGGQVILADEPTGALDSRGGRDILALLHRLNAEGHTIILITHDANVAAEARRVITIADGRIVSDANRAESTKEDPATQTDQSRKRGGHVIDVHETIKIALHALKANLFRTVLTLLGIIIGVGSVVAMLALGDGAKEEVLGRIQAMGSNLLLVRSGAPNMRGSGGQVATLIPDDAVEIAKIPNVRHAVPEMNGAVTLRIGGNDSQSPATATTADFPMARDWATDKGIFFSAEDVKSYAPVIVLGKTVRENLFGADSDPVGRYLVVNNIPFLVIGVLSSKGATPFGNDMDDAVFVPLTTGGLRLFGQRFLRSINVEVEDISQIDATQEAITQLLTARHKTVDFQVRNMASILDTVTETQNTMTILLGSIAAISLLVGGIGVMNIMLVSVTERTREIGIRMAVGARRGDIMTQFLVEALVVCLLGGILGVAGGVLSAWIATRFNVPARFTATPVAMAFGFAVATGLIFGFMPARKASHLDPVVALADK</sequence>
<organism evidence="16 17">
    <name type="scientific">Candidatus Magnetaquiglobus chichijimensis</name>
    <dbReference type="NCBI Taxonomy" id="3141448"/>
    <lineage>
        <taxon>Bacteria</taxon>
        <taxon>Pseudomonadati</taxon>
        <taxon>Pseudomonadota</taxon>
        <taxon>Magnetococcia</taxon>
        <taxon>Magnetococcales</taxon>
        <taxon>Candidatus Magnetaquicoccaceae</taxon>
        <taxon>Candidatus Magnetaquiglobus</taxon>
    </lineage>
</organism>
<evidence type="ECO:0000256" key="2">
    <source>
        <dbReference type="ARBA" id="ARBA00022448"/>
    </source>
</evidence>
<evidence type="ECO:0000313" key="17">
    <source>
        <dbReference type="Proteomes" id="UP001628193"/>
    </source>
</evidence>
<dbReference type="RefSeq" id="WP_420905940.1">
    <property type="nucleotide sequence ID" value="NZ_BAAFGK010000004.1"/>
</dbReference>
<evidence type="ECO:0000256" key="6">
    <source>
        <dbReference type="ARBA" id="ARBA00022741"/>
    </source>
</evidence>
<evidence type="ECO:0000313" key="16">
    <source>
        <dbReference type="EMBL" id="GAB0058262.1"/>
    </source>
</evidence>
<dbReference type="PANTHER" id="PTHR30572:SF4">
    <property type="entry name" value="ABC TRANSPORTER PERMEASE YTRF"/>
    <property type="match status" value="1"/>
</dbReference>
<feature type="transmembrane region" description="Helical" evidence="14">
    <location>
        <begin position="615"/>
        <end position="635"/>
    </location>
</feature>
<dbReference type="Pfam" id="PF12704">
    <property type="entry name" value="MacB_PCD"/>
    <property type="match status" value="1"/>
</dbReference>
<dbReference type="EMBL" id="BAAFGK010000004">
    <property type="protein sequence ID" value="GAB0058262.1"/>
    <property type="molecule type" value="Genomic_DNA"/>
</dbReference>
<evidence type="ECO:0000256" key="14">
    <source>
        <dbReference type="SAM" id="Phobius"/>
    </source>
</evidence>
<comment type="subcellular location">
    <subcellularLocation>
        <location evidence="1">Cell inner membrane</location>
        <topology evidence="1">Multi-pass membrane protein</topology>
    </subcellularLocation>
</comment>
<evidence type="ECO:0000256" key="10">
    <source>
        <dbReference type="ARBA" id="ARBA00023251"/>
    </source>
</evidence>
<evidence type="ECO:0000259" key="15">
    <source>
        <dbReference type="PROSITE" id="PS50893"/>
    </source>
</evidence>
<feature type="compositionally biased region" description="Basic and acidic residues" evidence="13">
    <location>
        <begin position="233"/>
        <end position="242"/>
    </location>
</feature>
<dbReference type="PROSITE" id="PS50893">
    <property type="entry name" value="ABC_TRANSPORTER_2"/>
    <property type="match status" value="1"/>
</dbReference>
<dbReference type="InterPro" id="IPR017911">
    <property type="entry name" value="MacB-like_ATP-bd"/>
</dbReference>
<dbReference type="InterPro" id="IPR017871">
    <property type="entry name" value="ABC_transporter-like_CS"/>
</dbReference>
<keyword evidence="7 16" id="KW-0067">ATP-binding</keyword>
<feature type="transmembrane region" description="Helical" evidence="14">
    <location>
        <begin position="529"/>
        <end position="554"/>
    </location>
</feature>
<proteinExistence type="inferred from homology"/>
<accession>A0ABQ0CBK1</accession>
<dbReference type="CDD" id="cd03255">
    <property type="entry name" value="ABC_MJ0796_LolCDE_FtsE"/>
    <property type="match status" value="1"/>
</dbReference>
<protein>
    <submittedName>
        <fullName evidence="16">Macrolide transport system ATP-binding/permease</fullName>
        <ecNumber evidence="16">3.6.3.-</ecNumber>
    </submittedName>
</protein>
<dbReference type="GO" id="GO:0005524">
    <property type="term" value="F:ATP binding"/>
    <property type="evidence" value="ECO:0007669"/>
    <property type="project" value="UniProtKB-KW"/>
</dbReference>
<evidence type="ECO:0000256" key="4">
    <source>
        <dbReference type="ARBA" id="ARBA00022519"/>
    </source>
</evidence>
<comment type="similarity">
    <text evidence="11">Belongs to the ABC-4 integral membrane protein family.</text>
</comment>
<dbReference type="Pfam" id="PF02687">
    <property type="entry name" value="FtsX"/>
    <property type="match status" value="1"/>
</dbReference>
<gene>
    <name evidence="16" type="primary">macB</name>
    <name evidence="16" type="ORF">SIID45300_02608</name>
</gene>
<evidence type="ECO:0000256" key="11">
    <source>
        <dbReference type="ARBA" id="ARBA00038076"/>
    </source>
</evidence>
<evidence type="ECO:0000256" key="13">
    <source>
        <dbReference type="SAM" id="MobiDB-lite"/>
    </source>
</evidence>
<dbReference type="GO" id="GO:0016787">
    <property type="term" value="F:hydrolase activity"/>
    <property type="evidence" value="ECO:0007669"/>
    <property type="project" value="UniProtKB-KW"/>
</dbReference>
<keyword evidence="6" id="KW-0547">Nucleotide-binding</keyword>
<comment type="similarity">
    <text evidence="12">Belongs to the ABC transporter superfamily. Macrolide exporter (TC 3.A.1.122) family.</text>
</comment>
<keyword evidence="4" id="KW-0997">Cell inner membrane</keyword>